<keyword evidence="3" id="KW-1185">Reference proteome</keyword>
<dbReference type="PANTHER" id="PTHR33504">
    <property type="entry name" value="NADH DEHYDROGENASE (UBIQUINONE) 1 BETA SUBCOMPLEX, 4"/>
    <property type="match status" value="1"/>
</dbReference>
<dbReference type="OrthoDB" id="10253073at2759"/>
<dbReference type="Pfam" id="PF00612">
    <property type="entry name" value="IQ"/>
    <property type="match status" value="1"/>
</dbReference>
<feature type="region of interest" description="Disordered" evidence="1">
    <location>
        <begin position="1"/>
        <end position="26"/>
    </location>
</feature>
<dbReference type="Proteomes" id="UP000274922">
    <property type="component" value="Unassembled WGS sequence"/>
</dbReference>
<name>A0A4P9X2L0_9FUNG</name>
<sequence length="789" mass="85035">MAVRASTSASAPAPATGDAQPRASLDRPGAALLPHTVTLAHLGLEGQIAFALDAYVPLLFKDRAARRAAMRMEKLDGHLDRWQRRVARRGLDRDVGSATASRDGDLLGLLETEAAAAAAAAAVASGDGIAPLLAPAAPTATEAPAAAPVMPKRRPRRPSDATFLEARAQAAMDRKQLAALAATLTLQAVCRSLAVRQRLLELAPFHASLGRSVAGHSDRHGFIPATAAAAYNLRQMEAAQLQQDAEGAAEGRSSTASANAQEPVQFAISCYNPDGLGELDDATQERQERLRCKYQAYLAMRERQAGRPLPITFMDYAATLFQAAWRMYSIHEIMRRLAGMNEAERAGEVGEASKKELWQKMHRNDYKHIIRPDAARRIQRTWRCHRDRRLFHQFQDLLRFKDEGYPEQLLKLINPKEAPFMDKAAHVRLRFRLGGLSWPPMILYKIYVERNLVDMNRFSPRDYHAETTDPAAMAQLPAPSAIAEGARRRPAANWYIRVDNNGWRPVDYHASAIAQVPEYMAKPQRPIFTEKQRQARMREAKQRKIAFMAKLYAGGASPSGKTATAAGQMATPAALAGLDDLDDLDGLVEWTESLDLTFIENYHADWLRAATSQGSEAGVATVYPASREADAALKQTCAPWAAKDDRTAHHAAGGMAASVAPHAQAAGSSSTATATATATTPPHAKSGGSRVRFPDTLPTRRADALVSAGISPLLSPALGAQEAFSGFEEADGMDAALASMRAKGTPPVPPLPPKTASAATSRSGSASQLAARPRSGAPAVFSSLFLSPS</sequence>
<evidence type="ECO:0000313" key="2">
    <source>
        <dbReference type="EMBL" id="RKO98860.1"/>
    </source>
</evidence>
<organism evidence="2 3">
    <name type="scientific">Caulochytrium protostelioides</name>
    <dbReference type="NCBI Taxonomy" id="1555241"/>
    <lineage>
        <taxon>Eukaryota</taxon>
        <taxon>Fungi</taxon>
        <taxon>Fungi incertae sedis</taxon>
        <taxon>Chytridiomycota</taxon>
        <taxon>Chytridiomycota incertae sedis</taxon>
        <taxon>Chytridiomycetes</taxon>
        <taxon>Caulochytriales</taxon>
        <taxon>Caulochytriaceae</taxon>
        <taxon>Caulochytrium</taxon>
    </lineage>
</organism>
<evidence type="ECO:0000256" key="1">
    <source>
        <dbReference type="SAM" id="MobiDB-lite"/>
    </source>
</evidence>
<dbReference type="EMBL" id="ML014352">
    <property type="protein sequence ID" value="RKO98860.1"/>
    <property type="molecule type" value="Genomic_DNA"/>
</dbReference>
<feature type="compositionally biased region" description="Low complexity" evidence="1">
    <location>
        <begin position="755"/>
        <end position="767"/>
    </location>
</feature>
<feature type="region of interest" description="Disordered" evidence="1">
    <location>
        <begin position="652"/>
        <end position="692"/>
    </location>
</feature>
<feature type="region of interest" description="Disordered" evidence="1">
    <location>
        <begin position="741"/>
        <end position="777"/>
    </location>
</feature>
<proteinExistence type="predicted"/>
<dbReference type="AlphaFoldDB" id="A0A4P9X2L0"/>
<dbReference type="PROSITE" id="PS50096">
    <property type="entry name" value="IQ"/>
    <property type="match status" value="1"/>
</dbReference>
<feature type="compositionally biased region" description="Low complexity" evidence="1">
    <location>
        <begin position="1"/>
        <end position="16"/>
    </location>
</feature>
<protein>
    <submittedName>
        <fullName evidence="2">Uncharacterized protein</fullName>
    </submittedName>
</protein>
<accession>A0A4P9X2L0</accession>
<feature type="compositionally biased region" description="Low complexity" evidence="1">
    <location>
        <begin position="665"/>
        <end position="680"/>
    </location>
</feature>
<dbReference type="InterPro" id="IPR000048">
    <property type="entry name" value="IQ_motif_EF-hand-BS"/>
</dbReference>
<reference evidence="3" key="1">
    <citation type="journal article" date="2018" name="Nat. Microbiol.">
        <title>Leveraging single-cell genomics to expand the fungal tree of life.</title>
        <authorList>
            <person name="Ahrendt S.R."/>
            <person name="Quandt C.A."/>
            <person name="Ciobanu D."/>
            <person name="Clum A."/>
            <person name="Salamov A."/>
            <person name="Andreopoulos B."/>
            <person name="Cheng J.F."/>
            <person name="Woyke T."/>
            <person name="Pelin A."/>
            <person name="Henrissat B."/>
            <person name="Reynolds N.K."/>
            <person name="Benny G.L."/>
            <person name="Smith M.E."/>
            <person name="James T.Y."/>
            <person name="Grigoriev I.V."/>
        </authorList>
    </citation>
    <scope>NUCLEOTIDE SEQUENCE [LARGE SCALE GENOMIC DNA]</scope>
    <source>
        <strain evidence="3">ATCC 52028</strain>
    </source>
</reference>
<dbReference type="SMART" id="SM00015">
    <property type="entry name" value="IQ"/>
    <property type="match status" value="3"/>
</dbReference>
<gene>
    <name evidence="2" type="ORF">CXG81DRAFT_28351</name>
</gene>
<dbReference type="PANTHER" id="PTHR33504:SF2">
    <property type="entry name" value="PROTEIN MFI"/>
    <property type="match status" value="1"/>
</dbReference>
<evidence type="ECO:0000313" key="3">
    <source>
        <dbReference type="Proteomes" id="UP000274922"/>
    </source>
</evidence>